<accession>A0ABZ3ILB7</accession>
<dbReference type="PROSITE" id="PS51257">
    <property type="entry name" value="PROKAR_LIPOPROTEIN"/>
    <property type="match status" value="1"/>
</dbReference>
<sequence length="88" mass="9719">MNAKRILLIGITSLLGMTITLGGCSMEAKESTVSEKYPTKPITNNRTVYRRYKLRHTGKGAGKVSPEASGSAAGSSQYAWWRSHHRHE</sequence>
<gene>
    <name evidence="2" type="ORF">SPSIL_026210</name>
</gene>
<protein>
    <submittedName>
        <fullName evidence="2">Uncharacterized protein</fullName>
    </submittedName>
</protein>
<organism evidence="2 3">
    <name type="scientific">Sporomusa silvacetica DSM 10669</name>
    <dbReference type="NCBI Taxonomy" id="1123289"/>
    <lineage>
        <taxon>Bacteria</taxon>
        <taxon>Bacillati</taxon>
        <taxon>Bacillota</taxon>
        <taxon>Negativicutes</taxon>
        <taxon>Selenomonadales</taxon>
        <taxon>Sporomusaceae</taxon>
        <taxon>Sporomusa</taxon>
    </lineage>
</organism>
<keyword evidence="3" id="KW-1185">Reference proteome</keyword>
<dbReference type="EMBL" id="CP155573">
    <property type="protein sequence ID" value="XFO66471.1"/>
    <property type="molecule type" value="Genomic_DNA"/>
</dbReference>
<dbReference type="Proteomes" id="UP000216752">
    <property type="component" value="Chromosome"/>
</dbReference>
<evidence type="ECO:0000313" key="2">
    <source>
        <dbReference type="EMBL" id="XFO66471.1"/>
    </source>
</evidence>
<name>A0ABZ3ILB7_9FIRM</name>
<reference evidence="2" key="1">
    <citation type="submission" date="2024-05" db="EMBL/GenBank/DDBJ databases">
        <title>Isolation and characterization of Sporomusa carbonis sp. nov., a carboxydotrophic hydrogenogen in the genus of Sporomusa isolated from a charcoal burning pile.</title>
        <authorList>
            <person name="Boeer T."/>
            <person name="Rosenbaum F."/>
            <person name="Eysell L."/>
            <person name="Mueller V."/>
            <person name="Daniel R."/>
            <person name="Poehlein A."/>
        </authorList>
    </citation>
    <scope>NUCLEOTIDE SEQUENCE [LARGE SCALE GENOMIC DNA]</scope>
    <source>
        <strain evidence="2">DSM 10669</strain>
    </source>
</reference>
<evidence type="ECO:0000256" key="1">
    <source>
        <dbReference type="SAM" id="MobiDB-lite"/>
    </source>
</evidence>
<feature type="region of interest" description="Disordered" evidence="1">
    <location>
        <begin position="56"/>
        <end position="88"/>
    </location>
</feature>
<proteinExistence type="predicted"/>
<evidence type="ECO:0000313" key="3">
    <source>
        <dbReference type="Proteomes" id="UP000216752"/>
    </source>
</evidence>